<reference evidence="1 2" key="2">
    <citation type="journal article" date="2017" name="Genome Biol.">
        <title>New reference genome sequences of hot pepper reveal the massive evolution of plant disease-resistance genes by retroduplication.</title>
        <authorList>
            <person name="Kim S."/>
            <person name="Park J."/>
            <person name="Yeom S.I."/>
            <person name="Kim Y.M."/>
            <person name="Seo E."/>
            <person name="Kim K.T."/>
            <person name="Kim M.S."/>
            <person name="Lee J.M."/>
            <person name="Cheong K."/>
            <person name="Shin H.S."/>
            <person name="Kim S.B."/>
            <person name="Han K."/>
            <person name="Lee J."/>
            <person name="Park M."/>
            <person name="Lee H.A."/>
            <person name="Lee H.Y."/>
            <person name="Lee Y."/>
            <person name="Oh S."/>
            <person name="Lee J.H."/>
            <person name="Choi E."/>
            <person name="Choi E."/>
            <person name="Lee S.E."/>
            <person name="Jeon J."/>
            <person name="Kim H."/>
            <person name="Choi G."/>
            <person name="Song H."/>
            <person name="Lee J."/>
            <person name="Lee S.C."/>
            <person name="Kwon J.K."/>
            <person name="Lee H.Y."/>
            <person name="Koo N."/>
            <person name="Hong Y."/>
            <person name="Kim R.W."/>
            <person name="Kang W.H."/>
            <person name="Huh J.H."/>
            <person name="Kang B.C."/>
            <person name="Yang T.J."/>
            <person name="Lee Y.H."/>
            <person name="Bennetzen J.L."/>
            <person name="Choi D."/>
        </authorList>
    </citation>
    <scope>NUCLEOTIDE SEQUENCE [LARGE SCALE GENOMIC DNA]</scope>
    <source>
        <strain evidence="2">cv. CM334</strain>
    </source>
</reference>
<keyword evidence="2" id="KW-1185">Reference proteome</keyword>
<dbReference type="SUPFAM" id="SSF56672">
    <property type="entry name" value="DNA/RNA polymerases"/>
    <property type="match status" value="1"/>
</dbReference>
<dbReference type="STRING" id="4072.A0A2G2Y8Z6"/>
<dbReference type="EMBL" id="AYRZ02000012">
    <property type="protein sequence ID" value="PHT66208.1"/>
    <property type="molecule type" value="Genomic_DNA"/>
</dbReference>
<dbReference type="Gene3D" id="3.90.1600.10">
    <property type="entry name" value="Palm domain of DNA polymerase"/>
    <property type="match status" value="1"/>
</dbReference>
<evidence type="ECO:0000313" key="2">
    <source>
        <dbReference type="Proteomes" id="UP000222542"/>
    </source>
</evidence>
<gene>
    <name evidence="1" type="ORF">T459_30633</name>
</gene>
<sequence>MYPYISRDDSYYTNTDFMVLGIPLPDEVISSTEMGKLKLEYLAQRGIFLAPKSYVLCLEDDSCIMKNKGPTNDIVTSEWFQRVLVDRTLKKQLWSSYNFRID</sequence>
<reference evidence="1 2" key="1">
    <citation type="journal article" date="2014" name="Nat. Genet.">
        <title>Genome sequence of the hot pepper provides insights into the evolution of pungency in Capsicum species.</title>
        <authorList>
            <person name="Kim S."/>
            <person name="Park M."/>
            <person name="Yeom S.I."/>
            <person name="Kim Y.M."/>
            <person name="Lee J.M."/>
            <person name="Lee H.A."/>
            <person name="Seo E."/>
            <person name="Choi J."/>
            <person name="Cheong K."/>
            <person name="Kim K.T."/>
            <person name="Jung K."/>
            <person name="Lee G.W."/>
            <person name="Oh S.K."/>
            <person name="Bae C."/>
            <person name="Kim S.B."/>
            <person name="Lee H.Y."/>
            <person name="Kim S.Y."/>
            <person name="Kim M.S."/>
            <person name="Kang B.C."/>
            <person name="Jo Y.D."/>
            <person name="Yang H.B."/>
            <person name="Jeong H.J."/>
            <person name="Kang W.H."/>
            <person name="Kwon J.K."/>
            <person name="Shin C."/>
            <person name="Lim J.Y."/>
            <person name="Park J.H."/>
            <person name="Huh J.H."/>
            <person name="Kim J.S."/>
            <person name="Kim B.D."/>
            <person name="Cohen O."/>
            <person name="Paran I."/>
            <person name="Suh M.C."/>
            <person name="Lee S.B."/>
            <person name="Kim Y.K."/>
            <person name="Shin Y."/>
            <person name="Noh S.J."/>
            <person name="Park J."/>
            <person name="Seo Y.S."/>
            <person name="Kwon S.Y."/>
            <person name="Kim H.A."/>
            <person name="Park J.M."/>
            <person name="Kim H.J."/>
            <person name="Choi S.B."/>
            <person name="Bosland P.W."/>
            <person name="Reeves G."/>
            <person name="Jo S.H."/>
            <person name="Lee B.W."/>
            <person name="Cho H.T."/>
            <person name="Choi H.S."/>
            <person name="Lee M.S."/>
            <person name="Yu Y."/>
            <person name="Do Choi Y."/>
            <person name="Park B.S."/>
            <person name="van Deynze A."/>
            <person name="Ashrafi H."/>
            <person name="Hill T."/>
            <person name="Kim W.T."/>
            <person name="Pai H.S."/>
            <person name="Ahn H.K."/>
            <person name="Yeam I."/>
            <person name="Giovannoni J.J."/>
            <person name="Rose J.K."/>
            <person name="Sorensen I."/>
            <person name="Lee S.J."/>
            <person name="Kim R.W."/>
            <person name="Choi I.Y."/>
            <person name="Choi B.S."/>
            <person name="Lim J.S."/>
            <person name="Lee Y.H."/>
            <person name="Choi D."/>
        </authorList>
    </citation>
    <scope>NUCLEOTIDE SEQUENCE [LARGE SCALE GENOMIC DNA]</scope>
    <source>
        <strain evidence="2">cv. CM334</strain>
    </source>
</reference>
<accession>A0A2G2Y8Z6</accession>
<organism evidence="1 2">
    <name type="scientific">Capsicum annuum</name>
    <name type="common">Capsicum pepper</name>
    <dbReference type="NCBI Taxonomy" id="4072"/>
    <lineage>
        <taxon>Eukaryota</taxon>
        <taxon>Viridiplantae</taxon>
        <taxon>Streptophyta</taxon>
        <taxon>Embryophyta</taxon>
        <taxon>Tracheophyta</taxon>
        <taxon>Spermatophyta</taxon>
        <taxon>Magnoliopsida</taxon>
        <taxon>eudicotyledons</taxon>
        <taxon>Gunneridae</taxon>
        <taxon>Pentapetalae</taxon>
        <taxon>asterids</taxon>
        <taxon>lamiids</taxon>
        <taxon>Solanales</taxon>
        <taxon>Solanaceae</taxon>
        <taxon>Solanoideae</taxon>
        <taxon>Capsiceae</taxon>
        <taxon>Capsicum</taxon>
    </lineage>
</organism>
<dbReference type="Proteomes" id="UP000222542">
    <property type="component" value="Unassembled WGS sequence"/>
</dbReference>
<dbReference type="InterPro" id="IPR023211">
    <property type="entry name" value="DNA_pol_palm_dom_sf"/>
</dbReference>
<dbReference type="OMA" id="FINARWF"/>
<protein>
    <recommendedName>
        <fullName evidence="3">DNA-directed DNA polymerase</fullName>
    </recommendedName>
</protein>
<dbReference type="Gramene" id="PHT66208">
    <property type="protein sequence ID" value="PHT66208"/>
    <property type="gene ID" value="T459_30633"/>
</dbReference>
<name>A0A2G2Y8Z6_CAPAN</name>
<evidence type="ECO:0008006" key="3">
    <source>
        <dbReference type="Google" id="ProtNLM"/>
    </source>
</evidence>
<dbReference type="AlphaFoldDB" id="A0A2G2Y8Z6"/>
<dbReference type="InterPro" id="IPR043502">
    <property type="entry name" value="DNA/RNA_pol_sf"/>
</dbReference>
<comment type="caution">
    <text evidence="1">The sequence shown here is derived from an EMBL/GenBank/DDBJ whole genome shotgun (WGS) entry which is preliminary data.</text>
</comment>
<proteinExistence type="predicted"/>
<evidence type="ECO:0000313" key="1">
    <source>
        <dbReference type="EMBL" id="PHT66208.1"/>
    </source>
</evidence>